<feature type="compositionally biased region" description="Low complexity" evidence="1">
    <location>
        <begin position="230"/>
        <end position="244"/>
    </location>
</feature>
<evidence type="ECO:0000313" key="3">
    <source>
        <dbReference type="Proteomes" id="UP001497512"/>
    </source>
</evidence>
<dbReference type="PANTHER" id="PTHR37383:SF1">
    <property type="entry name" value="OS01G0694200 PROTEIN"/>
    <property type="match status" value="1"/>
</dbReference>
<proteinExistence type="predicted"/>
<dbReference type="PANTHER" id="PTHR37383">
    <property type="entry name" value="OS01G0694200 PROTEIN"/>
    <property type="match status" value="1"/>
</dbReference>
<protein>
    <recommendedName>
        <fullName evidence="4">Cleavage/polyadenylation specificity factor A subunit N-terminal domain-containing protein</fullName>
    </recommendedName>
</protein>
<organism evidence="2 3">
    <name type="scientific">Sphagnum troendelagicum</name>
    <dbReference type="NCBI Taxonomy" id="128251"/>
    <lineage>
        <taxon>Eukaryota</taxon>
        <taxon>Viridiplantae</taxon>
        <taxon>Streptophyta</taxon>
        <taxon>Embryophyta</taxon>
        <taxon>Bryophyta</taxon>
        <taxon>Sphagnophytina</taxon>
        <taxon>Sphagnopsida</taxon>
        <taxon>Sphagnales</taxon>
        <taxon>Sphagnaceae</taxon>
        <taxon>Sphagnum</taxon>
    </lineage>
</organism>
<name>A0ABP0V537_9BRYO</name>
<evidence type="ECO:0000313" key="2">
    <source>
        <dbReference type="EMBL" id="CAK9236744.1"/>
    </source>
</evidence>
<reference evidence="2" key="1">
    <citation type="submission" date="2024-02" db="EMBL/GenBank/DDBJ databases">
        <authorList>
            <consortium name="ELIXIR-Norway"/>
            <consortium name="Elixir Norway"/>
        </authorList>
    </citation>
    <scope>NUCLEOTIDE SEQUENCE</scope>
</reference>
<keyword evidence="3" id="KW-1185">Reference proteome</keyword>
<sequence>MQAHVLQLPEAYGGGGGGGVVVRSSIEKAIVDVESQNAALMLADSSCLLVSLTTSSPCSVTPVSIPAPCTDACFLRLRTSSSSKAIHVPSVTANNPNRLALHASTHLQSSVSHPGSSITGRSNAHNIQTLTHRRLAAAAETKLYMLTTQPTGDGTCMEFRAWSCDARTFSPVTVEVGSEQIVVGSTGRVAARLEAPNGLHVKIGASINVVVVYSSSAGKIWIMAAKSASGKGSSSGGSHAAAKGVTASEGEGTARADDREGEGAPIRLLLLNSVVLDCNRPVFSLHVSPQHLLLGENNGVRVWFLRPLIKPSKMEKDKAQVKLIKPKLKAHEEVGGFLIKRSPQNGFKWEVKLQNGGHPRVSSAEVESAVVAMTGDGRIKGSKEKDEGMQEKPSEEVGLAGPLFVRINEDDDIDSSVTKRRSQGAPPPTQVIDIQALNLKKFVLLDSRGTLNLLTLQESPEGQEPGTLNRFQLFTKHLQSSICVSSMAVLPLPPATGRKLWISDGKYSVHVVILSDDGTLAANGCTLVPSLVAEYPWLLDISRIVTVSFTQAVFTNERIKGLFAGSAKTVMVLTEGGMVVYVEAGG</sequence>
<evidence type="ECO:0008006" key="4">
    <source>
        <dbReference type="Google" id="ProtNLM"/>
    </source>
</evidence>
<dbReference type="Proteomes" id="UP001497512">
    <property type="component" value="Chromosome 9"/>
</dbReference>
<evidence type="ECO:0000256" key="1">
    <source>
        <dbReference type="SAM" id="MobiDB-lite"/>
    </source>
</evidence>
<accession>A0ABP0V537</accession>
<dbReference type="EMBL" id="OZ019901">
    <property type="protein sequence ID" value="CAK9236744.1"/>
    <property type="molecule type" value="Genomic_DNA"/>
</dbReference>
<feature type="region of interest" description="Disordered" evidence="1">
    <location>
        <begin position="230"/>
        <end position="259"/>
    </location>
</feature>
<gene>
    <name evidence="2" type="ORF">CSSPTR1EN2_LOCUS23144</name>
</gene>